<organism evidence="3 4">
    <name type="scientific">Leptospira ainlahdjerensis</name>
    <dbReference type="NCBI Taxonomy" id="2810033"/>
    <lineage>
        <taxon>Bacteria</taxon>
        <taxon>Pseudomonadati</taxon>
        <taxon>Spirochaetota</taxon>
        <taxon>Spirochaetia</taxon>
        <taxon>Leptospirales</taxon>
        <taxon>Leptospiraceae</taxon>
        <taxon>Leptospira</taxon>
    </lineage>
</organism>
<dbReference type="Proteomes" id="UP000724686">
    <property type="component" value="Unassembled WGS sequence"/>
</dbReference>
<dbReference type="SUPFAM" id="SSF55729">
    <property type="entry name" value="Acyl-CoA N-acyltransferases (Nat)"/>
    <property type="match status" value="1"/>
</dbReference>
<protein>
    <submittedName>
        <fullName evidence="3">GNAT family N-acetyltransferase</fullName>
    </submittedName>
</protein>
<feature type="domain" description="N-acetyltransferase" evidence="2">
    <location>
        <begin position="3"/>
        <end position="163"/>
    </location>
</feature>
<dbReference type="Gene3D" id="3.40.630.30">
    <property type="match status" value="1"/>
</dbReference>
<accession>A0ABS2UHN9</accession>
<proteinExistence type="predicted"/>
<name>A0ABS2UHN9_9LEPT</name>
<evidence type="ECO:0000259" key="2">
    <source>
        <dbReference type="PROSITE" id="PS51186"/>
    </source>
</evidence>
<comment type="caution">
    <text evidence="3">The sequence shown here is derived from an EMBL/GenBank/DDBJ whole genome shotgun (WGS) entry which is preliminary data.</text>
</comment>
<evidence type="ECO:0000256" key="1">
    <source>
        <dbReference type="ARBA" id="ARBA00022679"/>
    </source>
</evidence>
<gene>
    <name evidence="3" type="ORF">JWG45_14745</name>
</gene>
<keyword evidence="4" id="KW-1185">Reference proteome</keyword>
<dbReference type="InterPro" id="IPR016181">
    <property type="entry name" value="Acyl_CoA_acyltransferase"/>
</dbReference>
<dbReference type="PANTHER" id="PTHR13947">
    <property type="entry name" value="GNAT FAMILY N-ACETYLTRANSFERASE"/>
    <property type="match status" value="1"/>
</dbReference>
<reference evidence="3 4" key="1">
    <citation type="submission" date="2021-02" db="EMBL/GenBank/DDBJ databases">
        <title>Leptospira ainlahdjerensis sp. nov., Leptospira ainazelensis sp. nov., Leptospira abararensis sp. nov. and Leptospira chreensis sp. nov., four new species isolated from water sources in Algeria.</title>
        <authorList>
            <person name="Amara Korba A."/>
            <person name="Kainiu M."/>
            <person name="Vincent A.T."/>
            <person name="Mariet J.-F."/>
            <person name="Veyrier F.J."/>
            <person name="Goarant C."/>
            <person name="Picardeau M."/>
        </authorList>
    </citation>
    <scope>NUCLEOTIDE SEQUENCE [LARGE SCALE GENOMIC DNA]</scope>
    <source>
        <strain evidence="3 4">201903070</strain>
    </source>
</reference>
<dbReference type="EMBL" id="JAFFPU010000056">
    <property type="protein sequence ID" value="MBM9578405.1"/>
    <property type="molecule type" value="Genomic_DNA"/>
</dbReference>
<dbReference type="InterPro" id="IPR000182">
    <property type="entry name" value="GNAT_dom"/>
</dbReference>
<dbReference type="Pfam" id="PF00583">
    <property type="entry name" value="Acetyltransf_1"/>
    <property type="match status" value="1"/>
</dbReference>
<dbReference type="PANTHER" id="PTHR13947:SF37">
    <property type="entry name" value="LD18367P"/>
    <property type="match status" value="1"/>
</dbReference>
<dbReference type="InterPro" id="IPR050769">
    <property type="entry name" value="NAT_camello-type"/>
</dbReference>
<sequence>MEIEITSYPSFENKYDRGIEVLLSRAYVEAGFTDPTVAQKFFSIEEVKKRGKILLGIDSIEAVVGMVIVGMNENPYRQIAEMDEAEMQLLATLPTVRQKGIGENLCRHFEIEARSLGFSKAVLSTQSSMEAAHRLYEKLGYRRDPSRDWIRSDRQFWVYEKKI</sequence>
<keyword evidence="1" id="KW-0808">Transferase</keyword>
<evidence type="ECO:0000313" key="4">
    <source>
        <dbReference type="Proteomes" id="UP000724686"/>
    </source>
</evidence>
<evidence type="ECO:0000313" key="3">
    <source>
        <dbReference type="EMBL" id="MBM9578405.1"/>
    </source>
</evidence>
<dbReference type="RefSeq" id="WP_205280498.1">
    <property type="nucleotide sequence ID" value="NZ_JAFFPU010000056.1"/>
</dbReference>
<dbReference type="PROSITE" id="PS51186">
    <property type="entry name" value="GNAT"/>
    <property type="match status" value="1"/>
</dbReference>
<dbReference type="CDD" id="cd04301">
    <property type="entry name" value="NAT_SF"/>
    <property type="match status" value="1"/>
</dbReference>